<sequence>EASIHICGGRCPVGRRGGVRDERTGDPAGGGAGRPVAVPGQQPAGGHVQAGGGRRPGQADGRTAQPERHGRPGRQGVGQRAVRRVGPGDRAAGDGPRQLQRPARGRARRHGPQAGREPGDEGRVRDEPGVVRGRRAVPPV</sequence>
<protein>
    <submittedName>
        <fullName evidence="2">Uncharacterized protein</fullName>
    </submittedName>
</protein>
<dbReference type="AlphaFoldDB" id="A0A6J4N9N3"/>
<feature type="compositionally biased region" description="Basic and acidic residues" evidence="1">
    <location>
        <begin position="117"/>
        <end position="129"/>
    </location>
</feature>
<feature type="non-terminal residue" evidence="2">
    <location>
        <position position="1"/>
    </location>
</feature>
<organism evidence="2">
    <name type="scientific">uncultured Phycisphaerae bacterium</name>
    <dbReference type="NCBI Taxonomy" id="904963"/>
    <lineage>
        <taxon>Bacteria</taxon>
        <taxon>Pseudomonadati</taxon>
        <taxon>Planctomycetota</taxon>
        <taxon>Phycisphaerae</taxon>
        <taxon>environmental samples</taxon>
    </lineage>
</organism>
<evidence type="ECO:0000313" key="2">
    <source>
        <dbReference type="EMBL" id="CAA9381886.1"/>
    </source>
</evidence>
<evidence type="ECO:0000256" key="1">
    <source>
        <dbReference type="SAM" id="MobiDB-lite"/>
    </source>
</evidence>
<gene>
    <name evidence="2" type="ORF">AVDCRST_MAG64-697</name>
</gene>
<feature type="region of interest" description="Disordered" evidence="1">
    <location>
        <begin position="1"/>
        <end position="140"/>
    </location>
</feature>
<feature type="non-terminal residue" evidence="2">
    <location>
        <position position="140"/>
    </location>
</feature>
<name>A0A6J4N9N3_9BACT</name>
<dbReference type="EMBL" id="CADCUQ010000175">
    <property type="protein sequence ID" value="CAA9381886.1"/>
    <property type="molecule type" value="Genomic_DNA"/>
</dbReference>
<accession>A0A6J4N9N3</accession>
<proteinExistence type="predicted"/>
<reference evidence="2" key="1">
    <citation type="submission" date="2020-02" db="EMBL/GenBank/DDBJ databases">
        <authorList>
            <person name="Meier V. D."/>
        </authorList>
    </citation>
    <scope>NUCLEOTIDE SEQUENCE</scope>
    <source>
        <strain evidence="2">AVDCRST_MAG64</strain>
    </source>
</reference>